<feature type="transmembrane region" description="Helical" evidence="11">
    <location>
        <begin position="59"/>
        <end position="80"/>
    </location>
</feature>
<keyword evidence="2 11" id="KW-1003">Cell membrane</keyword>
<dbReference type="EC" id="1.17.99.9" evidence="11"/>
<comment type="similarity">
    <text evidence="11">Belongs to the COX15/CtaA family. Type 1 subfamily.</text>
</comment>
<feature type="transmembrane region" description="Helical" evidence="11">
    <location>
        <begin position="271"/>
        <end position="292"/>
    </location>
</feature>
<keyword evidence="3 11" id="KW-0812">Transmembrane</keyword>
<comment type="catalytic activity">
    <reaction evidence="11">
        <text>Fe(II)-heme o + 2 A + H2O = Fe(II)-heme a + 2 AH2</text>
        <dbReference type="Rhea" id="RHEA:63388"/>
        <dbReference type="ChEBI" id="CHEBI:13193"/>
        <dbReference type="ChEBI" id="CHEBI:15377"/>
        <dbReference type="ChEBI" id="CHEBI:17499"/>
        <dbReference type="ChEBI" id="CHEBI:60530"/>
        <dbReference type="ChEBI" id="CHEBI:61715"/>
        <dbReference type="EC" id="1.17.99.9"/>
    </reaction>
</comment>
<reference evidence="12" key="1">
    <citation type="submission" date="2024-05" db="EMBL/GenBank/DDBJ databases">
        <title>Alkalihalobacillus sp. strain MEB203 novel alkaliphilic bacterium from Lonar Lake, India.</title>
        <authorList>
            <person name="Joshi A."/>
            <person name="Thite S."/>
            <person name="Mengade P."/>
        </authorList>
    </citation>
    <scope>NUCLEOTIDE SEQUENCE</scope>
    <source>
        <strain evidence="12">MEB 203</strain>
    </source>
</reference>
<comment type="subcellular location">
    <subcellularLocation>
        <location evidence="11">Cell membrane</location>
        <topology evidence="11">Multi-pass membrane protein</topology>
    </subcellularLocation>
    <subcellularLocation>
        <location evidence="1">Membrane</location>
        <topology evidence="1">Multi-pass membrane protein</topology>
    </subcellularLocation>
</comment>
<sequence length="297" mass="32578">MHRYLKIFGVITSIGMLIVLLQGALVTKTGSGEGCGATWPLCFGEVIPASPAIETIIEYSHRIVSALMGLLIIIFAIWAWRKLSHMREAKFLAIMAVFFILFQGLLGAGAVVFGQSKAILALHFGISAISLATVVLLTVLAFEDGKSKVPVPNVSKGFRNYVFFTITYCYLVIYTGAYVKHTQATLACSGFPLCNGQIFPGFAGPIGSHYFHRLVGIALFLVILVMFVWAVRRYRHERTIIWGTGLSLLFVTGQFISGVAVVFTAASLFTAMLHALIISVLFTTLCYLTMVVTRKKY</sequence>
<evidence type="ECO:0000256" key="1">
    <source>
        <dbReference type="ARBA" id="ARBA00004141"/>
    </source>
</evidence>
<dbReference type="RefSeq" id="WP_275117724.1">
    <property type="nucleotide sequence ID" value="NZ_JAOTPO010000003.1"/>
</dbReference>
<evidence type="ECO:0000256" key="3">
    <source>
        <dbReference type="ARBA" id="ARBA00022692"/>
    </source>
</evidence>
<feature type="transmembrane region" description="Helical" evidence="11">
    <location>
        <begin position="92"/>
        <end position="113"/>
    </location>
</feature>
<comment type="pathway">
    <text evidence="11">Porphyrin-containing compound metabolism; heme A biosynthesis; heme A from heme O: step 1/1.</text>
</comment>
<name>A0ABT5VCC5_9BACI</name>
<comment type="cofactor">
    <cofactor evidence="11">
        <name>heme b</name>
        <dbReference type="ChEBI" id="CHEBI:60344"/>
    </cofactor>
</comment>
<evidence type="ECO:0000256" key="6">
    <source>
        <dbReference type="ARBA" id="ARBA00023002"/>
    </source>
</evidence>
<keyword evidence="8 11" id="KW-0350">Heme biosynthesis</keyword>
<feature type="binding site" description="axial binding residue" evidence="11">
    <location>
        <position position="212"/>
    </location>
    <ligand>
        <name>heme</name>
        <dbReference type="ChEBI" id="CHEBI:30413"/>
    </ligand>
    <ligandPart>
        <name>Fe</name>
        <dbReference type="ChEBI" id="CHEBI:18248"/>
    </ligandPart>
</feature>
<feature type="transmembrane region" description="Helical" evidence="11">
    <location>
        <begin position="7"/>
        <end position="25"/>
    </location>
</feature>
<dbReference type="PANTHER" id="PTHR35457">
    <property type="entry name" value="HEME A SYNTHASE"/>
    <property type="match status" value="1"/>
</dbReference>
<evidence type="ECO:0000313" key="12">
    <source>
        <dbReference type="EMBL" id="MDE5413108.1"/>
    </source>
</evidence>
<keyword evidence="5 11" id="KW-1133">Transmembrane helix</keyword>
<evidence type="ECO:0000313" key="13">
    <source>
        <dbReference type="Proteomes" id="UP001148125"/>
    </source>
</evidence>
<dbReference type="InterPro" id="IPR023755">
    <property type="entry name" value="HemeA_Synthase_type1"/>
</dbReference>
<feature type="transmembrane region" description="Helical" evidence="11">
    <location>
        <begin position="240"/>
        <end position="265"/>
    </location>
</feature>
<gene>
    <name evidence="11" type="primary">ctaA</name>
    <name evidence="12" type="ORF">N7Z68_06895</name>
</gene>
<keyword evidence="7 11" id="KW-0408">Iron</keyword>
<dbReference type="PANTHER" id="PTHR35457:SF1">
    <property type="entry name" value="HEME A SYNTHASE"/>
    <property type="match status" value="1"/>
</dbReference>
<evidence type="ECO:0000256" key="2">
    <source>
        <dbReference type="ARBA" id="ARBA00022475"/>
    </source>
</evidence>
<evidence type="ECO:0000256" key="11">
    <source>
        <dbReference type="HAMAP-Rule" id="MF_01664"/>
    </source>
</evidence>
<keyword evidence="6 11" id="KW-0560">Oxidoreductase</keyword>
<evidence type="ECO:0000256" key="7">
    <source>
        <dbReference type="ARBA" id="ARBA00023004"/>
    </source>
</evidence>
<dbReference type="EMBL" id="JAOTPO010000003">
    <property type="protein sequence ID" value="MDE5413108.1"/>
    <property type="molecule type" value="Genomic_DNA"/>
</dbReference>
<keyword evidence="13" id="KW-1185">Reference proteome</keyword>
<comment type="subunit">
    <text evidence="11">Interacts with CtaB.</text>
</comment>
<dbReference type="InterPro" id="IPR050450">
    <property type="entry name" value="COX15/CtaA_HemeA_synthase"/>
</dbReference>
<evidence type="ECO:0000256" key="4">
    <source>
        <dbReference type="ARBA" id="ARBA00022723"/>
    </source>
</evidence>
<evidence type="ECO:0000256" key="8">
    <source>
        <dbReference type="ARBA" id="ARBA00023133"/>
    </source>
</evidence>
<evidence type="ECO:0000256" key="10">
    <source>
        <dbReference type="ARBA" id="ARBA00023157"/>
    </source>
</evidence>
<protein>
    <recommendedName>
        <fullName evidence="11">Heme A synthase</fullName>
        <shortName evidence="11">HAS</shortName>
        <ecNumber evidence="11">1.17.99.9</ecNumber>
    </recommendedName>
    <alternativeName>
        <fullName evidence="11">Cytochrome aa3-controlling protein</fullName>
    </alternativeName>
</protein>
<evidence type="ECO:0000256" key="9">
    <source>
        <dbReference type="ARBA" id="ARBA00023136"/>
    </source>
</evidence>
<keyword evidence="4 11" id="KW-0479">Metal-binding</keyword>
<accession>A0ABT5VCC5</accession>
<evidence type="ECO:0000256" key="5">
    <source>
        <dbReference type="ARBA" id="ARBA00022989"/>
    </source>
</evidence>
<comment type="caution">
    <text evidence="12">The sequence shown here is derived from an EMBL/GenBank/DDBJ whole genome shotgun (WGS) entry which is preliminary data.</text>
</comment>
<comment type="function">
    <text evidence="11">Catalyzes the conversion of heme O to heme A by two successive hydroxylations of the methyl group at C8. The first hydroxylation forms heme I, the second hydroxylation results in an unstable dihydroxymethyl group, which spontaneously dehydrates, resulting in the formyl group of heme A.</text>
</comment>
<dbReference type="InterPro" id="IPR003780">
    <property type="entry name" value="COX15/CtaA_fam"/>
</dbReference>
<proteinExistence type="inferred from homology"/>
<dbReference type="Proteomes" id="UP001148125">
    <property type="component" value="Unassembled WGS sequence"/>
</dbReference>
<keyword evidence="10" id="KW-1015">Disulfide bond</keyword>
<dbReference type="Pfam" id="PF02628">
    <property type="entry name" value="COX15-CtaA"/>
    <property type="match status" value="1"/>
</dbReference>
<feature type="binding site" description="axial binding residue" evidence="11">
    <location>
        <position position="274"/>
    </location>
    <ligand>
        <name>heme</name>
        <dbReference type="ChEBI" id="CHEBI:30413"/>
    </ligand>
    <ligandPart>
        <name>Fe</name>
        <dbReference type="ChEBI" id="CHEBI:18248"/>
    </ligandPart>
</feature>
<organism evidence="12 13">
    <name type="scientific">Alkalihalobacterium chitinilyticum</name>
    <dbReference type="NCBI Taxonomy" id="2980103"/>
    <lineage>
        <taxon>Bacteria</taxon>
        <taxon>Bacillati</taxon>
        <taxon>Bacillota</taxon>
        <taxon>Bacilli</taxon>
        <taxon>Bacillales</taxon>
        <taxon>Bacillaceae</taxon>
        <taxon>Alkalihalobacterium</taxon>
    </lineage>
</organism>
<feature type="transmembrane region" description="Helical" evidence="11">
    <location>
        <begin position="161"/>
        <end position="179"/>
    </location>
</feature>
<feature type="transmembrane region" description="Helical" evidence="11">
    <location>
        <begin position="119"/>
        <end position="140"/>
    </location>
</feature>
<keyword evidence="9 11" id="KW-0472">Membrane</keyword>
<feature type="transmembrane region" description="Helical" evidence="11">
    <location>
        <begin position="210"/>
        <end position="231"/>
    </location>
</feature>
<dbReference type="HAMAP" id="MF_01664">
    <property type="entry name" value="HemeA_synth_type1"/>
    <property type="match status" value="1"/>
</dbReference>